<feature type="compositionally biased region" description="Acidic residues" evidence="2">
    <location>
        <begin position="571"/>
        <end position="585"/>
    </location>
</feature>
<dbReference type="InterPro" id="IPR035445">
    <property type="entry name" value="GYF-like_dom_sf"/>
</dbReference>
<feature type="region of interest" description="Disordered" evidence="2">
    <location>
        <begin position="320"/>
        <end position="422"/>
    </location>
</feature>
<evidence type="ECO:0000259" key="3">
    <source>
        <dbReference type="PROSITE" id="PS50829"/>
    </source>
</evidence>
<keyword evidence="5" id="KW-1185">Reference proteome</keyword>
<evidence type="ECO:0000256" key="2">
    <source>
        <dbReference type="SAM" id="MobiDB-lite"/>
    </source>
</evidence>
<dbReference type="Gene3D" id="3.30.1490.40">
    <property type="match status" value="1"/>
</dbReference>
<feature type="compositionally biased region" description="Low complexity" evidence="2">
    <location>
        <begin position="366"/>
        <end position="386"/>
    </location>
</feature>
<dbReference type="Proteomes" id="UP000218811">
    <property type="component" value="Unassembled WGS sequence"/>
</dbReference>
<dbReference type="EMBL" id="KB467831">
    <property type="protein sequence ID" value="PCH33537.1"/>
    <property type="molecule type" value="Genomic_DNA"/>
</dbReference>
<dbReference type="SMART" id="SM00444">
    <property type="entry name" value="GYF"/>
    <property type="match status" value="1"/>
</dbReference>
<name>A0A2H3JC57_WOLCO</name>
<feature type="compositionally biased region" description="Low complexity" evidence="2">
    <location>
        <begin position="1"/>
        <end position="21"/>
    </location>
</feature>
<feature type="compositionally biased region" description="Basic and acidic residues" evidence="2">
    <location>
        <begin position="1344"/>
        <end position="1356"/>
    </location>
</feature>
<dbReference type="OrthoDB" id="6415790at2759"/>
<dbReference type="Pfam" id="PF02213">
    <property type="entry name" value="GYF"/>
    <property type="match status" value="1"/>
</dbReference>
<feature type="region of interest" description="Disordered" evidence="2">
    <location>
        <begin position="696"/>
        <end position="783"/>
    </location>
</feature>
<feature type="region of interest" description="Disordered" evidence="2">
    <location>
        <begin position="1323"/>
        <end position="1356"/>
    </location>
</feature>
<dbReference type="SUPFAM" id="SSF55277">
    <property type="entry name" value="GYF domain"/>
    <property type="match status" value="1"/>
</dbReference>
<evidence type="ECO:0000313" key="4">
    <source>
        <dbReference type="EMBL" id="PCH33537.1"/>
    </source>
</evidence>
<feature type="region of interest" description="Disordered" evidence="2">
    <location>
        <begin position="488"/>
        <end position="595"/>
    </location>
</feature>
<feature type="compositionally biased region" description="Low complexity" evidence="2">
    <location>
        <begin position="169"/>
        <end position="198"/>
    </location>
</feature>
<reference evidence="4 5" key="1">
    <citation type="journal article" date="2012" name="Science">
        <title>The Paleozoic origin of enzymatic lignin decomposition reconstructed from 31 fungal genomes.</title>
        <authorList>
            <person name="Floudas D."/>
            <person name="Binder M."/>
            <person name="Riley R."/>
            <person name="Barry K."/>
            <person name="Blanchette R.A."/>
            <person name="Henrissat B."/>
            <person name="Martinez A.T."/>
            <person name="Otillar R."/>
            <person name="Spatafora J.W."/>
            <person name="Yadav J.S."/>
            <person name="Aerts A."/>
            <person name="Benoit I."/>
            <person name="Boyd A."/>
            <person name="Carlson A."/>
            <person name="Copeland A."/>
            <person name="Coutinho P.M."/>
            <person name="de Vries R.P."/>
            <person name="Ferreira P."/>
            <person name="Findley K."/>
            <person name="Foster B."/>
            <person name="Gaskell J."/>
            <person name="Glotzer D."/>
            <person name="Gorecki P."/>
            <person name="Heitman J."/>
            <person name="Hesse C."/>
            <person name="Hori C."/>
            <person name="Igarashi K."/>
            <person name="Jurgens J.A."/>
            <person name="Kallen N."/>
            <person name="Kersten P."/>
            <person name="Kohler A."/>
            <person name="Kuees U."/>
            <person name="Kumar T.K.A."/>
            <person name="Kuo A."/>
            <person name="LaButti K."/>
            <person name="Larrondo L.F."/>
            <person name="Lindquist E."/>
            <person name="Ling A."/>
            <person name="Lombard V."/>
            <person name="Lucas S."/>
            <person name="Lundell T."/>
            <person name="Martin R."/>
            <person name="McLaughlin D.J."/>
            <person name="Morgenstern I."/>
            <person name="Morin E."/>
            <person name="Murat C."/>
            <person name="Nagy L.G."/>
            <person name="Nolan M."/>
            <person name="Ohm R.A."/>
            <person name="Patyshakuliyeva A."/>
            <person name="Rokas A."/>
            <person name="Ruiz-Duenas F.J."/>
            <person name="Sabat G."/>
            <person name="Salamov A."/>
            <person name="Samejima M."/>
            <person name="Schmutz J."/>
            <person name="Slot J.C."/>
            <person name="St John F."/>
            <person name="Stenlid J."/>
            <person name="Sun H."/>
            <person name="Sun S."/>
            <person name="Syed K."/>
            <person name="Tsang A."/>
            <person name="Wiebenga A."/>
            <person name="Young D."/>
            <person name="Pisabarro A."/>
            <person name="Eastwood D.C."/>
            <person name="Martin F."/>
            <person name="Cullen D."/>
            <person name="Grigoriev I.V."/>
            <person name="Hibbett D.S."/>
        </authorList>
    </citation>
    <scope>NUCLEOTIDE SEQUENCE [LARGE SCALE GENOMIC DNA]</scope>
    <source>
        <strain evidence="4 5">MD-104</strain>
    </source>
</reference>
<feature type="compositionally biased region" description="Low complexity" evidence="2">
    <location>
        <begin position="979"/>
        <end position="1004"/>
    </location>
</feature>
<feature type="domain" description="GYF" evidence="3">
    <location>
        <begin position="1094"/>
        <end position="1145"/>
    </location>
</feature>
<proteinExistence type="predicted"/>
<dbReference type="STRING" id="742152.A0A2H3JC57"/>
<protein>
    <recommendedName>
        <fullName evidence="3">GYF domain-containing protein</fullName>
    </recommendedName>
</protein>
<feature type="compositionally biased region" description="Basic and acidic residues" evidence="2">
    <location>
        <begin position="320"/>
        <end position="329"/>
    </location>
</feature>
<dbReference type="PROSITE" id="PS50829">
    <property type="entry name" value="GYF"/>
    <property type="match status" value="1"/>
</dbReference>
<feature type="region of interest" description="Disordered" evidence="2">
    <location>
        <begin position="979"/>
        <end position="1007"/>
    </location>
</feature>
<feature type="compositionally biased region" description="Acidic residues" evidence="2">
    <location>
        <begin position="951"/>
        <end position="965"/>
    </location>
</feature>
<feature type="region of interest" description="Disordered" evidence="2">
    <location>
        <begin position="1"/>
        <end position="213"/>
    </location>
</feature>
<gene>
    <name evidence="4" type="ORF">WOLCODRAFT_135182</name>
</gene>
<evidence type="ECO:0000256" key="1">
    <source>
        <dbReference type="ARBA" id="ARBA00022581"/>
    </source>
</evidence>
<feature type="compositionally biased region" description="Basic and acidic residues" evidence="2">
    <location>
        <begin position="59"/>
        <end position="70"/>
    </location>
</feature>
<organism evidence="4 5">
    <name type="scientific">Wolfiporia cocos (strain MD-104)</name>
    <name type="common">Brown rot fungus</name>
    <dbReference type="NCBI Taxonomy" id="742152"/>
    <lineage>
        <taxon>Eukaryota</taxon>
        <taxon>Fungi</taxon>
        <taxon>Dikarya</taxon>
        <taxon>Basidiomycota</taxon>
        <taxon>Agaricomycotina</taxon>
        <taxon>Agaricomycetes</taxon>
        <taxon>Polyporales</taxon>
        <taxon>Phaeolaceae</taxon>
        <taxon>Wolfiporia</taxon>
    </lineage>
</organism>
<evidence type="ECO:0000313" key="5">
    <source>
        <dbReference type="Proteomes" id="UP000218811"/>
    </source>
</evidence>
<feature type="region of interest" description="Disordered" evidence="2">
    <location>
        <begin position="934"/>
        <end position="966"/>
    </location>
</feature>
<dbReference type="PANTHER" id="PTHR13037:SF24">
    <property type="entry name" value="POLYCOMB PROTEIN PCL-RELATED"/>
    <property type="match status" value="1"/>
</dbReference>
<dbReference type="InterPro" id="IPR003169">
    <property type="entry name" value="GYF"/>
</dbReference>
<dbReference type="PANTHER" id="PTHR13037">
    <property type="entry name" value="FORMIN"/>
    <property type="match status" value="1"/>
</dbReference>
<feature type="compositionally biased region" description="Low complexity" evidence="2">
    <location>
        <begin position="741"/>
        <end position="758"/>
    </location>
</feature>
<dbReference type="OMA" id="WFYRDPK"/>
<keyword evidence="1" id="KW-0945">Host-virus interaction</keyword>
<feature type="compositionally biased region" description="Low complexity" evidence="2">
    <location>
        <begin position="119"/>
        <end position="129"/>
    </location>
</feature>
<sequence>MSLHPAGLSSDSLDDQLASASSPPPMAFDQWSGTHETMETDDERDIQEVVPHSDNLSVRADKVAAADKTLEIGTPSPATLSPNAQERASDADATSVHSMPAVQITEPSSPVPMSAQSVSNFSSAPSSTLSPPPPVPPVRRNRHRTNVDTRASNRLSGFFSSLIHRRDPGPSNAADNSSPSSPLANSSRGSSPVPSRASTPPPRLPPPNLQDLGLTLSSLTSQISSSHANGPPSSGAFLKPHYLLLCHAQGLDVLPLVAPPAPQPYALIRRVAFKSIVVMEHRGVLVAIAGRRNGVRVYALEDIKRAVEWRIEVEIRREQDRMRREEAKRGLPSAVSMGPHHGERESTEQVPLSPVNAPVKGKSARRSSISVVPSSPTVSSPRTPTARRPKTAEGSTQPPSFSVPSGPPPAYSSSATPPRGLENPIAASAVAQTRSRATSLSEVLAGTLSRRHTADFHVEGANAREDDAKADWASSDDEAINVVAAPSGSQALDERTSSVVSVPNAEPASEQNARIEMSRTQTSSSMHRRNRPANLDLSLTRANSRTTLSISPQNGVLPTMSTLNNTIGSEPDPDGDADEEDDGDADPPSPTTPTRERISLAEALMESRLPDIPPAGSRRSQEPILIGSPTSQDAAHASPRSSESGTTYTRRSTGDASTRRRRRWSVFDGIFSHSPTTSLSSIAPLPLHELREDGTIDRTSSSWTVVGEPQSHVRPESQSAPAPLDAPPSQTIRVAPSDSGATIRASTSTRPSTSSGPGEANNRLHRGRSSTLSANEPPPVPSLVTSRFLPRIITNAFQSRRSDDLPVTARGGEVDLRRSGTLPPPAQAPAPKLEYAKLPGTKGAVLIKSVETAKKSFLAILCGEAGEKVELFAGTYRTALQLSRTFILPDSPRSLELQLQGDDLVEVFLVFTQNVFGLEPATVRVREVRIGRAERRAARRRARESRPEQTGEGEAEATAATEEDTQVNVAVVAQTVPAANEGGSSAPSSAPGSLQQSAEASQSQVDCSISNSTDELLALAAAHNSPYTTFQQLTFAPNFPLASIADDYIIPPTYTSFLEYRSTHEPEVNGDPNADLSQVQFSPPGLPVPTPAPPSRWFYRDPKGVIHGPWKATLMQAWYRDGLLPPDLPVRREEDSEYILLRDLRLQCVDPTHPFRTAPPPPATQPLVSPDATKPLLSPISLLSQPRHFGPPALFYSSRGGHSTTIVDARGKSVLKGRFLWSADEPDDFSPSTVRLGDVKRLEAFDVDNRAVLVAMRQGGLEVVDFGDALLRPADHSRTVYPHFQPPFSSISRRGPWVWRIGTPLSSQPSYSSLSSANLALSSKSPANSSGYRKKAGTGPAKHARSDFTHAGDGDSDRLQEEVLFLGRKDDDVYLCERRVSSFRILRLSPSTSSS</sequence>
<feature type="compositionally biased region" description="Polar residues" evidence="2">
    <location>
        <begin position="76"/>
        <end position="86"/>
    </location>
</feature>
<feature type="compositionally biased region" description="Polar residues" evidence="2">
    <location>
        <begin position="628"/>
        <end position="656"/>
    </location>
</feature>
<feature type="region of interest" description="Disordered" evidence="2">
    <location>
        <begin position="608"/>
        <end position="660"/>
    </location>
</feature>
<accession>A0A2H3JC57</accession>
<feature type="compositionally biased region" description="Polar residues" evidence="2">
    <location>
        <begin position="148"/>
        <end position="159"/>
    </location>
</feature>
<feature type="compositionally biased region" description="Pro residues" evidence="2">
    <location>
        <begin position="199"/>
        <end position="208"/>
    </location>
</feature>
<feature type="compositionally biased region" description="Polar residues" evidence="2">
    <location>
        <begin position="540"/>
        <end position="567"/>
    </location>
</feature>